<dbReference type="GO" id="GO:0008017">
    <property type="term" value="F:microtubule binding"/>
    <property type="evidence" value="ECO:0007669"/>
    <property type="project" value="InterPro"/>
</dbReference>
<evidence type="ECO:0008006" key="2">
    <source>
        <dbReference type="Google" id="ProtNLM"/>
    </source>
</evidence>
<dbReference type="AlphaFoldDB" id="A0A0G4FI84"/>
<dbReference type="SUPFAM" id="SSF47576">
    <property type="entry name" value="Calponin-homology domain, CH-domain"/>
    <property type="match status" value="1"/>
</dbReference>
<sequence length="234" mass="26505">MAEDTAGLSGRQSPKAVEAAGDGKSLFMSGTGTQRGLSSFELLEWTNSVLGTDYYTVDELADALAYARLLETVDPGLRLGERIAAPSTDIQTREGNMQALQKVLQQPKFDHTVNAQRLARGDFGEHLSLLRWVRERVLSDRRDRFARREKDQWFSVERAAEATELINVLELSLARRLDTHRQEVEAAVAVKEERDFYFKKLQLLGKLAEEYAEHRGVTQAWRLLEIVNEAPPDF</sequence>
<dbReference type="InterPro" id="IPR027328">
    <property type="entry name" value="MAPRE"/>
</dbReference>
<name>A0A0G4FI84_9ALVE</name>
<evidence type="ECO:0000313" key="1">
    <source>
        <dbReference type="EMBL" id="CEM13043.1"/>
    </source>
</evidence>
<dbReference type="VEuPathDB" id="CryptoDB:Cvel_17087"/>
<reference evidence="1" key="1">
    <citation type="submission" date="2014-11" db="EMBL/GenBank/DDBJ databases">
        <authorList>
            <person name="Otto D Thomas"/>
            <person name="Naeem Raeece"/>
        </authorList>
    </citation>
    <scope>NUCLEOTIDE SEQUENCE</scope>
</reference>
<accession>A0A0G4FI84</accession>
<dbReference type="PANTHER" id="PTHR10623">
    <property type="entry name" value="MICROTUBULE-ASSOCIATED PROTEIN RP/EB FAMILY MEMBER"/>
    <property type="match status" value="1"/>
</dbReference>
<dbReference type="InterPro" id="IPR036872">
    <property type="entry name" value="CH_dom_sf"/>
</dbReference>
<dbReference type="EMBL" id="CDMZ01000382">
    <property type="protein sequence ID" value="CEM13043.1"/>
    <property type="molecule type" value="Genomic_DNA"/>
</dbReference>
<gene>
    <name evidence="1" type="ORF">Cvel_17087</name>
</gene>
<dbReference type="Gene3D" id="1.10.418.10">
    <property type="entry name" value="Calponin-like domain"/>
    <property type="match status" value="1"/>
</dbReference>
<organism evidence="1">
    <name type="scientific">Chromera velia CCMP2878</name>
    <dbReference type="NCBI Taxonomy" id="1169474"/>
    <lineage>
        <taxon>Eukaryota</taxon>
        <taxon>Sar</taxon>
        <taxon>Alveolata</taxon>
        <taxon>Colpodellida</taxon>
        <taxon>Chromeraceae</taxon>
        <taxon>Chromera</taxon>
    </lineage>
</organism>
<proteinExistence type="predicted"/>
<protein>
    <recommendedName>
        <fullName evidence="2">Calponin-homology (CH) domain-containing protein</fullName>
    </recommendedName>
</protein>